<organism evidence="1 3">
    <name type="scientific">Caulochytrium protostelioides</name>
    <dbReference type="NCBI Taxonomy" id="1555241"/>
    <lineage>
        <taxon>Eukaryota</taxon>
        <taxon>Fungi</taxon>
        <taxon>Fungi incertae sedis</taxon>
        <taxon>Chytridiomycota</taxon>
        <taxon>Chytridiomycota incertae sedis</taxon>
        <taxon>Chytridiomycetes</taxon>
        <taxon>Caulochytriales</taxon>
        <taxon>Caulochytriaceae</taxon>
        <taxon>Caulochytrium</taxon>
    </lineage>
</organism>
<proteinExistence type="predicted"/>
<evidence type="ECO:0000313" key="2">
    <source>
        <dbReference type="EMBL" id="RKP01795.1"/>
    </source>
</evidence>
<reference evidence="2" key="2">
    <citation type="submission" date="2018-04" db="EMBL/GenBank/DDBJ databases">
        <title>Leveraging single-cell genomics to expand the Fungal Tree of Life.</title>
        <authorList>
            <consortium name="DOE Joint Genome Institute"/>
            <person name="Ahrendt S.R."/>
            <person name="Quandt C.A."/>
            <person name="Ciobanu D."/>
            <person name="Clum A."/>
            <person name="Salamov A."/>
            <person name="Andreopoulos B."/>
            <person name="Cheng J.-F."/>
            <person name="Woyke T."/>
            <person name="Pelin A."/>
            <person name="Henrissat B."/>
            <person name="Benny G.L."/>
            <person name="Smith M.E."/>
            <person name="James T.Y."/>
            <person name="Grigoriev I.V."/>
        </authorList>
    </citation>
    <scope>NUCLEOTIDE SEQUENCE</scope>
    <source>
        <strain evidence="2">ATCC 52028</strain>
    </source>
</reference>
<keyword evidence="4" id="KW-1185">Reference proteome</keyword>
<sequence length="221" mass="24619">MALAGLRRAFGDKNELVALLDAEKEAAKSIRSNGRELGETSRHLTLWGREEHADLTDCLDKAAIVLGKLAEFHNALADEHARYRGLLHDIHAQDQAILGIRNRNRELQSKIKSSAKSGKNVEWLQKEEETVRRELLAAIAAQEGFKRRNIKDALHIQFDAWTTLGQKLMILGTFGKYLADQIPQGTLAPGQELPEYKGSATTTRIFGDFLKALKALRTGIP</sequence>
<dbReference type="GO" id="GO:0005886">
    <property type="term" value="C:plasma membrane"/>
    <property type="evidence" value="ECO:0007669"/>
    <property type="project" value="TreeGrafter"/>
</dbReference>
<dbReference type="Proteomes" id="UP000274922">
    <property type="component" value="Unassembled WGS sequence"/>
</dbReference>
<dbReference type="OrthoDB" id="5599269at2759"/>
<dbReference type="Proteomes" id="UP000268535">
    <property type="component" value="Unassembled WGS sequence"/>
</dbReference>
<dbReference type="Gene3D" id="1.20.1270.60">
    <property type="entry name" value="Arfaptin homology (AH) domain/BAR domain"/>
    <property type="match status" value="1"/>
</dbReference>
<dbReference type="InterPro" id="IPR028245">
    <property type="entry name" value="PIL1/LSP1"/>
</dbReference>
<gene>
    <name evidence="1" type="ORF">CAUPRSCDRAFT_8486</name>
    <name evidence="2" type="ORF">CXG81DRAFT_11541</name>
</gene>
<feature type="non-terminal residue" evidence="1">
    <location>
        <position position="221"/>
    </location>
</feature>
<accession>A0A4P9WTW5</accession>
<dbReference type="Pfam" id="PF13805">
    <property type="entry name" value="Pil1"/>
    <property type="match status" value="1"/>
</dbReference>
<dbReference type="GO" id="GO:0006897">
    <property type="term" value="P:endocytosis"/>
    <property type="evidence" value="ECO:0007669"/>
    <property type="project" value="TreeGrafter"/>
</dbReference>
<protein>
    <submittedName>
        <fullName evidence="1">Uncharacterized protein</fullName>
    </submittedName>
</protein>
<dbReference type="PANTHER" id="PTHR31962:SF1">
    <property type="entry name" value="SPHINGOLIPID LONG CHAIN BASE-RESPONSIVE PROTEIN PIL1"/>
    <property type="match status" value="1"/>
</dbReference>
<reference evidence="1" key="3">
    <citation type="submission" date="2018-08" db="EMBL/GenBank/DDBJ databases">
        <title>Leveraging single-cell genomics to expand the Fungal Tree of Life.</title>
        <authorList>
            <consortium name="DOE Joint Genome Institute"/>
            <person name="Ahrendt S.R."/>
            <person name="Quandt C.A."/>
            <person name="Ciobanu D."/>
            <person name="Clum A."/>
            <person name="Salamov A."/>
            <person name="Andreopoulos B."/>
            <person name="Cheng J.-F."/>
            <person name="Woyke T."/>
            <person name="Pelin A."/>
            <person name="Henrissat B."/>
            <person name="Reynolds N."/>
            <person name="Benny G.L."/>
            <person name="Smith M.E."/>
            <person name="James T.Y."/>
            <person name="Grigoriev I.V."/>
        </authorList>
    </citation>
    <scope>NUCLEOTIDE SEQUENCE</scope>
    <source>
        <strain evidence="1">ATCC 52028</strain>
    </source>
</reference>
<dbReference type="AlphaFoldDB" id="A0A4P9WTW5"/>
<dbReference type="GO" id="GO:0036286">
    <property type="term" value="C:eisosome filament"/>
    <property type="evidence" value="ECO:0007669"/>
    <property type="project" value="TreeGrafter"/>
</dbReference>
<dbReference type="EMBL" id="ML010321">
    <property type="protein sequence ID" value="RKO96132.1"/>
    <property type="molecule type" value="Genomic_DNA"/>
</dbReference>
<dbReference type="EMBL" id="ML014160">
    <property type="protein sequence ID" value="RKP01795.1"/>
    <property type="molecule type" value="Genomic_DNA"/>
</dbReference>
<dbReference type="STRING" id="1555241.A0A4P9WTW5"/>
<dbReference type="InterPro" id="IPR027267">
    <property type="entry name" value="AH/BAR_dom_sf"/>
</dbReference>
<dbReference type="PANTHER" id="PTHR31962">
    <property type="entry name" value="SPHINGOLIPID LONG CHAIN BASE-RESPONSIVE PROTEIN PIL1"/>
    <property type="match status" value="1"/>
</dbReference>
<evidence type="ECO:0000313" key="4">
    <source>
        <dbReference type="Proteomes" id="UP000274922"/>
    </source>
</evidence>
<dbReference type="GO" id="GO:0070941">
    <property type="term" value="P:eisosome assembly"/>
    <property type="evidence" value="ECO:0007669"/>
    <property type="project" value="TreeGrafter"/>
</dbReference>
<evidence type="ECO:0000313" key="1">
    <source>
        <dbReference type="EMBL" id="RKO96132.1"/>
    </source>
</evidence>
<name>A0A4P9WTW5_9FUNG</name>
<evidence type="ECO:0000313" key="3">
    <source>
        <dbReference type="Proteomes" id="UP000268535"/>
    </source>
</evidence>
<reference evidence="3 4" key="1">
    <citation type="journal article" date="2018" name="Nat. Microbiol.">
        <title>Leveraging single-cell genomics to expand the fungal tree of life.</title>
        <authorList>
            <person name="Ahrendt S.R."/>
            <person name="Quandt C.A."/>
            <person name="Ciobanu D."/>
            <person name="Clum A."/>
            <person name="Salamov A."/>
            <person name="Andreopoulos B."/>
            <person name="Cheng J.F."/>
            <person name="Woyke T."/>
            <person name="Pelin A."/>
            <person name="Henrissat B."/>
            <person name="Reynolds N.K."/>
            <person name="Benny G.L."/>
            <person name="Smith M.E."/>
            <person name="James T.Y."/>
            <person name="Grigoriev I.V."/>
        </authorList>
    </citation>
    <scope>NUCLEOTIDE SEQUENCE [LARGE SCALE GENOMIC DNA]</scope>
    <source>
        <strain evidence="3 4">ATCC 52028</strain>
    </source>
</reference>